<feature type="transmembrane region" description="Helical" evidence="7">
    <location>
        <begin position="120"/>
        <end position="145"/>
    </location>
</feature>
<dbReference type="InterPro" id="IPR035906">
    <property type="entry name" value="MetI-like_sf"/>
</dbReference>
<sequence length="296" mass="31044">MTTGVRATGRRRSGVDATAILPPGLRRGVIAVLVLLVLAPCAYILAASAMPDIEVASGSVVPSSVTLENWIAIWTTVPLAQGLATSVLVCGVVAVVSALLAVATAYVLVRFTFLGRITFLRALVGLQSVPGTLLLLPLFVVYASAPTYLGITVVGTTWGLMITYLTFALPFATWVMVTYLRGMPVELEEAGLLDGLSRIGVLRRIVLPLSAPGLIVAAIFSFLLGWNDVLFASVLTQPRTRTAAVVLQAFGASQEGGALPLYGQVMSSAVVCAVPVVVLYLIFQRYLVGGLTGGLK</sequence>
<evidence type="ECO:0000256" key="7">
    <source>
        <dbReference type="RuleBase" id="RU363032"/>
    </source>
</evidence>
<evidence type="ECO:0000256" key="6">
    <source>
        <dbReference type="ARBA" id="ARBA00023136"/>
    </source>
</evidence>
<accession>A0ABS9T8B6</accession>
<evidence type="ECO:0000256" key="3">
    <source>
        <dbReference type="ARBA" id="ARBA00022475"/>
    </source>
</evidence>
<dbReference type="Pfam" id="PF00528">
    <property type="entry name" value="BPD_transp_1"/>
    <property type="match status" value="1"/>
</dbReference>
<evidence type="ECO:0000256" key="5">
    <source>
        <dbReference type="ARBA" id="ARBA00022989"/>
    </source>
</evidence>
<feature type="transmembrane region" description="Helical" evidence="7">
    <location>
        <begin position="201"/>
        <end position="226"/>
    </location>
</feature>
<dbReference type="PROSITE" id="PS50928">
    <property type="entry name" value="ABC_TM1"/>
    <property type="match status" value="1"/>
</dbReference>
<protein>
    <submittedName>
        <fullName evidence="9">Carbohydrate ABC transporter permease</fullName>
    </submittedName>
</protein>
<evidence type="ECO:0000313" key="10">
    <source>
        <dbReference type="Proteomes" id="UP001299970"/>
    </source>
</evidence>
<proteinExistence type="inferred from homology"/>
<name>A0ABS9T8B6_9PSEU</name>
<gene>
    <name evidence="9" type="ORF">MMF94_03695</name>
</gene>
<feature type="transmembrane region" description="Helical" evidence="7">
    <location>
        <begin position="83"/>
        <end position="108"/>
    </location>
</feature>
<evidence type="ECO:0000259" key="8">
    <source>
        <dbReference type="PROSITE" id="PS50928"/>
    </source>
</evidence>
<feature type="transmembrane region" description="Helical" evidence="7">
    <location>
        <begin position="29"/>
        <end position="50"/>
    </location>
</feature>
<dbReference type="PANTHER" id="PTHR32243">
    <property type="entry name" value="MALTOSE TRANSPORT SYSTEM PERMEASE-RELATED"/>
    <property type="match status" value="1"/>
</dbReference>
<dbReference type="InterPro" id="IPR000515">
    <property type="entry name" value="MetI-like"/>
</dbReference>
<organism evidence="9 10">
    <name type="scientific">Pseudonocardia alaniniphila</name>
    <dbReference type="NCBI Taxonomy" id="75291"/>
    <lineage>
        <taxon>Bacteria</taxon>
        <taxon>Bacillati</taxon>
        <taxon>Actinomycetota</taxon>
        <taxon>Actinomycetes</taxon>
        <taxon>Pseudonocardiales</taxon>
        <taxon>Pseudonocardiaceae</taxon>
        <taxon>Pseudonocardia</taxon>
    </lineage>
</organism>
<keyword evidence="4 7" id="KW-0812">Transmembrane</keyword>
<reference evidence="9 10" key="1">
    <citation type="submission" date="2022-03" db="EMBL/GenBank/DDBJ databases">
        <title>Pseudonocardia alaer sp. nov., a novel actinomycete isolated from reed forest soil.</title>
        <authorList>
            <person name="Wang L."/>
        </authorList>
    </citation>
    <scope>NUCLEOTIDE SEQUENCE [LARGE SCALE GENOMIC DNA]</scope>
    <source>
        <strain evidence="9 10">Y-16303</strain>
    </source>
</reference>
<dbReference type="CDD" id="cd06261">
    <property type="entry name" value="TM_PBP2"/>
    <property type="match status" value="1"/>
</dbReference>
<keyword evidence="6 7" id="KW-0472">Membrane</keyword>
<evidence type="ECO:0000313" key="9">
    <source>
        <dbReference type="EMBL" id="MCH6164778.1"/>
    </source>
</evidence>
<comment type="caution">
    <text evidence="9">The sequence shown here is derived from an EMBL/GenBank/DDBJ whole genome shotgun (WGS) entry which is preliminary data.</text>
</comment>
<feature type="transmembrane region" description="Helical" evidence="7">
    <location>
        <begin position="261"/>
        <end position="283"/>
    </location>
</feature>
<comment type="subcellular location">
    <subcellularLocation>
        <location evidence="1 7">Cell membrane</location>
        <topology evidence="1 7">Multi-pass membrane protein</topology>
    </subcellularLocation>
</comment>
<dbReference type="PANTHER" id="PTHR32243:SF18">
    <property type="entry name" value="INNER MEMBRANE ABC TRANSPORTER PERMEASE PROTEIN YCJP"/>
    <property type="match status" value="1"/>
</dbReference>
<keyword evidence="5 7" id="KW-1133">Transmembrane helix</keyword>
<keyword evidence="10" id="KW-1185">Reference proteome</keyword>
<evidence type="ECO:0000256" key="4">
    <source>
        <dbReference type="ARBA" id="ARBA00022692"/>
    </source>
</evidence>
<dbReference type="RefSeq" id="WP_241034801.1">
    <property type="nucleotide sequence ID" value="NZ_BAAAJF010000009.1"/>
</dbReference>
<dbReference type="Proteomes" id="UP001299970">
    <property type="component" value="Unassembled WGS sequence"/>
</dbReference>
<feature type="transmembrane region" description="Helical" evidence="7">
    <location>
        <begin position="157"/>
        <end position="180"/>
    </location>
</feature>
<dbReference type="InterPro" id="IPR050901">
    <property type="entry name" value="BP-dep_ABC_trans_perm"/>
</dbReference>
<keyword evidence="3" id="KW-1003">Cell membrane</keyword>
<keyword evidence="2 7" id="KW-0813">Transport</keyword>
<dbReference type="EMBL" id="JAKXMK010000003">
    <property type="protein sequence ID" value="MCH6164778.1"/>
    <property type="molecule type" value="Genomic_DNA"/>
</dbReference>
<dbReference type="Gene3D" id="1.10.3720.10">
    <property type="entry name" value="MetI-like"/>
    <property type="match status" value="1"/>
</dbReference>
<comment type="similarity">
    <text evidence="7">Belongs to the binding-protein-dependent transport system permease family.</text>
</comment>
<evidence type="ECO:0000256" key="2">
    <source>
        <dbReference type="ARBA" id="ARBA00022448"/>
    </source>
</evidence>
<dbReference type="SUPFAM" id="SSF161098">
    <property type="entry name" value="MetI-like"/>
    <property type="match status" value="1"/>
</dbReference>
<feature type="domain" description="ABC transmembrane type-1" evidence="8">
    <location>
        <begin position="83"/>
        <end position="283"/>
    </location>
</feature>
<evidence type="ECO:0000256" key="1">
    <source>
        <dbReference type="ARBA" id="ARBA00004651"/>
    </source>
</evidence>